<dbReference type="RefSeq" id="WP_154572174.1">
    <property type="nucleotide sequence ID" value="NZ_VUNB01000003.1"/>
</dbReference>
<dbReference type="InterPro" id="IPR051201">
    <property type="entry name" value="Chloro_Bact_Ser_Proteases"/>
</dbReference>
<protein>
    <submittedName>
        <fullName evidence="4">Trypsin-like serine protease</fullName>
    </submittedName>
</protein>
<dbReference type="Pfam" id="PF13365">
    <property type="entry name" value="Trypsin_2"/>
    <property type="match status" value="1"/>
</dbReference>
<keyword evidence="2" id="KW-0378">Hydrolase</keyword>
<keyword evidence="3" id="KW-0812">Transmembrane</keyword>
<evidence type="ECO:0000256" key="1">
    <source>
        <dbReference type="ARBA" id="ARBA00022670"/>
    </source>
</evidence>
<organism evidence="4">
    <name type="scientific">Baileyella intestinalis</name>
    <dbReference type="NCBI Taxonomy" id="2606709"/>
    <lineage>
        <taxon>Bacteria</taxon>
        <taxon>Bacillati</taxon>
        <taxon>Bacillota</taxon>
        <taxon>Clostridia</taxon>
        <taxon>Peptostreptococcales</taxon>
        <taxon>Anaerovoracaceae</taxon>
        <taxon>Baileyella</taxon>
    </lineage>
</organism>
<keyword evidence="3" id="KW-0472">Membrane</keyword>
<evidence type="ECO:0000256" key="2">
    <source>
        <dbReference type="ARBA" id="ARBA00022801"/>
    </source>
</evidence>
<dbReference type="Gene3D" id="2.40.10.120">
    <property type="match status" value="1"/>
</dbReference>
<name>A0A6A8M5T3_9FIRM</name>
<dbReference type="SUPFAM" id="SSF50494">
    <property type="entry name" value="Trypsin-like serine proteases"/>
    <property type="match status" value="1"/>
</dbReference>
<dbReference type="EMBL" id="VUNB01000003">
    <property type="protein sequence ID" value="MST68695.1"/>
    <property type="molecule type" value="Genomic_DNA"/>
</dbReference>
<reference evidence="4" key="1">
    <citation type="submission" date="2019-09" db="EMBL/GenBank/DDBJ databases">
        <title>In-depth cultivation of the pig gut microbiome towards novel bacterial diversity and tailored functional studies.</title>
        <authorList>
            <person name="Wylensek D."/>
            <person name="Hitch T.C.A."/>
            <person name="Clavel T."/>
        </authorList>
    </citation>
    <scope>NUCLEOTIDE SEQUENCE</scope>
    <source>
        <strain evidence="4">RF-744-FAT-WT-3</strain>
    </source>
</reference>
<evidence type="ECO:0000313" key="4">
    <source>
        <dbReference type="EMBL" id="MST68695.1"/>
    </source>
</evidence>
<dbReference type="PRINTS" id="PR00834">
    <property type="entry name" value="PROTEASES2C"/>
</dbReference>
<proteinExistence type="predicted"/>
<dbReference type="GO" id="GO:0004252">
    <property type="term" value="F:serine-type endopeptidase activity"/>
    <property type="evidence" value="ECO:0007669"/>
    <property type="project" value="InterPro"/>
</dbReference>
<sequence>MAFNDGDGRIINPATGKPYGGFYNTNYEAPEHQSPEGSGQLAAPRYVTRKALIFSLIIAIIISTCTGAFLGLWISSRTEKTSYSRLSNESLEDATGSDMTIEEIVNANADSVVEITTESEQMSLFGVQTSEGAGSGVIVTKDGYIATNYHVIEGSRSVSVKLHSGKKYDATVVGYDESNDLAVLKIDADNLNPVTIGKSSSVAVGDLAVAIGNPLGTLGGTATSGIISSLDRKLSIDGRQLSLLQTDSAINPGNSGGGLFDQNGKLIGIVVAKGSGTGIEGLGFAIPVDTAAPIINQIIEDAEK</sequence>
<dbReference type="AlphaFoldDB" id="A0A6A8M5T3"/>
<accession>A0A6A8M5T3</accession>
<feature type="transmembrane region" description="Helical" evidence="3">
    <location>
        <begin position="51"/>
        <end position="74"/>
    </location>
</feature>
<comment type="caution">
    <text evidence="4">The sequence shown here is derived from an EMBL/GenBank/DDBJ whole genome shotgun (WGS) entry which is preliminary data.</text>
</comment>
<dbReference type="InterPro" id="IPR001940">
    <property type="entry name" value="Peptidase_S1C"/>
</dbReference>
<dbReference type="InterPro" id="IPR009003">
    <property type="entry name" value="Peptidase_S1_PA"/>
</dbReference>
<dbReference type="GO" id="GO:0006508">
    <property type="term" value="P:proteolysis"/>
    <property type="evidence" value="ECO:0007669"/>
    <property type="project" value="UniProtKB-KW"/>
</dbReference>
<evidence type="ECO:0000256" key="3">
    <source>
        <dbReference type="SAM" id="Phobius"/>
    </source>
</evidence>
<gene>
    <name evidence="4" type="ORF">FYJ66_03705</name>
</gene>
<keyword evidence="1 4" id="KW-0645">Protease</keyword>
<keyword evidence="3" id="KW-1133">Transmembrane helix</keyword>
<dbReference type="PANTHER" id="PTHR43343">
    <property type="entry name" value="PEPTIDASE S12"/>
    <property type="match status" value="1"/>
</dbReference>
<dbReference type="PANTHER" id="PTHR43343:SF3">
    <property type="entry name" value="PROTEASE DO-LIKE 8, CHLOROPLASTIC"/>
    <property type="match status" value="1"/>
</dbReference>